<dbReference type="InterPro" id="IPR003782">
    <property type="entry name" value="SCO1/SenC"/>
</dbReference>
<comment type="caution">
    <text evidence="5">The sequence shown here is derived from an EMBL/GenBank/DDBJ whole genome shotgun (WGS) entry which is preliminary data.</text>
</comment>
<proteinExistence type="inferred from homology"/>
<dbReference type="Gene3D" id="3.40.30.10">
    <property type="entry name" value="Glutaredoxin"/>
    <property type="match status" value="1"/>
</dbReference>
<feature type="binding site" evidence="3">
    <location>
        <position position="172"/>
    </location>
    <ligand>
        <name>Cu cation</name>
        <dbReference type="ChEBI" id="CHEBI:23378"/>
    </ligand>
</feature>
<keyword evidence="3" id="KW-0479">Metal-binding</keyword>
<reference evidence="5 6" key="1">
    <citation type="submission" date="2018-11" db="EMBL/GenBank/DDBJ databases">
        <title>Mesobaculum littorinae gen. nov., sp. nov., isolated from Littorina scabra that represents a novel genus of the order Rhodobacteraceae.</title>
        <authorList>
            <person name="Li F."/>
        </authorList>
    </citation>
    <scope>NUCLEOTIDE SEQUENCE [LARGE SCALE GENOMIC DNA]</scope>
    <source>
        <strain evidence="5 6">M0103</strain>
    </source>
</reference>
<feature type="disulfide bond" description="Redox-active" evidence="4">
    <location>
        <begin position="83"/>
        <end position="87"/>
    </location>
</feature>
<protein>
    <submittedName>
        <fullName evidence="5">SCO family protein</fullName>
    </submittedName>
</protein>
<dbReference type="RefSeq" id="WP_127906659.1">
    <property type="nucleotide sequence ID" value="NZ_RQXX01000003.1"/>
</dbReference>
<name>A0A438AH51_9RHOB</name>
<evidence type="ECO:0000256" key="1">
    <source>
        <dbReference type="ARBA" id="ARBA00010996"/>
    </source>
</evidence>
<dbReference type="GO" id="GO:0046872">
    <property type="term" value="F:metal ion binding"/>
    <property type="evidence" value="ECO:0007669"/>
    <property type="project" value="UniProtKB-KW"/>
</dbReference>
<evidence type="ECO:0000256" key="3">
    <source>
        <dbReference type="PIRSR" id="PIRSR603782-1"/>
    </source>
</evidence>
<feature type="binding site" evidence="3">
    <location>
        <position position="83"/>
    </location>
    <ligand>
        <name>Cu cation</name>
        <dbReference type="ChEBI" id="CHEBI:23378"/>
    </ligand>
</feature>
<gene>
    <name evidence="5" type="ORF">EKE94_11045</name>
</gene>
<dbReference type="AlphaFoldDB" id="A0A438AH51"/>
<organism evidence="5 6">
    <name type="scientific">Mesobaculum littorinae</name>
    <dbReference type="NCBI Taxonomy" id="2486419"/>
    <lineage>
        <taxon>Bacteria</taxon>
        <taxon>Pseudomonadati</taxon>
        <taxon>Pseudomonadota</taxon>
        <taxon>Alphaproteobacteria</taxon>
        <taxon>Rhodobacterales</taxon>
        <taxon>Roseobacteraceae</taxon>
        <taxon>Mesobaculum</taxon>
    </lineage>
</organism>
<dbReference type="FunFam" id="3.40.30.10:FF:000013">
    <property type="entry name" value="Blast:Protein SCO1 homolog, mitochondrial"/>
    <property type="match status" value="1"/>
</dbReference>
<sequence>MPSRSILVAGAAAAALVLAGGVAWWALGPAGDDRFAGCGGAQVAGGAGAIGGPFELVSETGETVTSDDVIDAPTLVYFGYTFCPDVCPFDAARNAEAVDLLEERGHEVKPVFITIDPERDTPEVLAEYTDYLHPRMLGLTGSESQVQTAVEAYKVYRARREGADPDYYLMDHTAYTYLMLPGTGFVDFFRGAPSAERDGLTAEAMAEDVACYLDAAG</sequence>
<dbReference type="Proteomes" id="UP000285908">
    <property type="component" value="Unassembled WGS sequence"/>
</dbReference>
<dbReference type="EMBL" id="RQXX01000003">
    <property type="protein sequence ID" value="RVV97994.1"/>
    <property type="molecule type" value="Genomic_DNA"/>
</dbReference>
<dbReference type="Pfam" id="PF02630">
    <property type="entry name" value="SCO1-SenC"/>
    <property type="match status" value="1"/>
</dbReference>
<evidence type="ECO:0000256" key="2">
    <source>
        <dbReference type="ARBA" id="ARBA00023008"/>
    </source>
</evidence>
<dbReference type="CDD" id="cd02968">
    <property type="entry name" value="SCO"/>
    <property type="match status" value="1"/>
</dbReference>
<evidence type="ECO:0000256" key="4">
    <source>
        <dbReference type="PIRSR" id="PIRSR603782-2"/>
    </source>
</evidence>
<dbReference type="OrthoDB" id="9790194at2"/>
<dbReference type="PANTHER" id="PTHR12151:SF25">
    <property type="entry name" value="LINALOOL DEHYDRATASE_ISOMERASE DOMAIN-CONTAINING PROTEIN"/>
    <property type="match status" value="1"/>
</dbReference>
<dbReference type="InterPro" id="IPR036249">
    <property type="entry name" value="Thioredoxin-like_sf"/>
</dbReference>
<accession>A0A438AH51</accession>
<evidence type="ECO:0000313" key="6">
    <source>
        <dbReference type="Proteomes" id="UP000285908"/>
    </source>
</evidence>
<dbReference type="SUPFAM" id="SSF52833">
    <property type="entry name" value="Thioredoxin-like"/>
    <property type="match status" value="1"/>
</dbReference>
<evidence type="ECO:0000313" key="5">
    <source>
        <dbReference type="EMBL" id="RVV97994.1"/>
    </source>
</evidence>
<feature type="binding site" evidence="3">
    <location>
        <position position="87"/>
    </location>
    <ligand>
        <name>Cu cation</name>
        <dbReference type="ChEBI" id="CHEBI:23378"/>
    </ligand>
</feature>
<keyword evidence="6" id="KW-1185">Reference proteome</keyword>
<dbReference type="PANTHER" id="PTHR12151">
    <property type="entry name" value="ELECTRON TRANSPORT PROTIN SCO1/SENC FAMILY MEMBER"/>
    <property type="match status" value="1"/>
</dbReference>
<keyword evidence="2 3" id="KW-0186">Copper</keyword>
<comment type="similarity">
    <text evidence="1">Belongs to the SCO1/2 family.</text>
</comment>
<keyword evidence="4" id="KW-1015">Disulfide bond</keyword>